<keyword evidence="2" id="KW-0949">S-adenosyl-L-methionine</keyword>
<evidence type="ECO:0000313" key="8">
    <source>
        <dbReference type="EMBL" id="TWU25314.1"/>
    </source>
</evidence>
<organism evidence="8 9">
    <name type="scientific">Novipirellula galeiformis</name>
    <dbReference type="NCBI Taxonomy" id="2528004"/>
    <lineage>
        <taxon>Bacteria</taxon>
        <taxon>Pseudomonadati</taxon>
        <taxon>Planctomycetota</taxon>
        <taxon>Planctomycetia</taxon>
        <taxon>Pirellulales</taxon>
        <taxon>Pirellulaceae</taxon>
        <taxon>Novipirellula</taxon>
    </lineage>
</organism>
<dbReference type="Pfam" id="PF04055">
    <property type="entry name" value="Radical_SAM"/>
    <property type="match status" value="1"/>
</dbReference>
<dbReference type="InterPro" id="IPR024521">
    <property type="entry name" value="ArsS-like_C"/>
</dbReference>
<dbReference type="GO" id="GO:0051536">
    <property type="term" value="F:iron-sulfur cluster binding"/>
    <property type="evidence" value="ECO:0007669"/>
    <property type="project" value="UniProtKB-KW"/>
</dbReference>
<evidence type="ECO:0000313" key="9">
    <source>
        <dbReference type="Proteomes" id="UP000316304"/>
    </source>
</evidence>
<keyword evidence="9" id="KW-1185">Reference proteome</keyword>
<evidence type="ECO:0000256" key="3">
    <source>
        <dbReference type="ARBA" id="ARBA00022723"/>
    </source>
</evidence>
<keyword evidence="4" id="KW-0408">Iron</keyword>
<dbReference type="PANTHER" id="PTHR43728">
    <property type="entry name" value="SLR0304 PROTEIN"/>
    <property type="match status" value="1"/>
</dbReference>
<keyword evidence="5" id="KW-0411">Iron-sulfur</keyword>
<dbReference type="Gene3D" id="3.20.20.70">
    <property type="entry name" value="Aldolase class I"/>
    <property type="match status" value="1"/>
</dbReference>
<dbReference type="InterPro" id="IPR026351">
    <property type="entry name" value="rSAM_ArsS-like"/>
</dbReference>
<dbReference type="EMBL" id="SJPT01000002">
    <property type="protein sequence ID" value="TWU25314.1"/>
    <property type="molecule type" value="Genomic_DNA"/>
</dbReference>
<feature type="domain" description="Radical SAM core" evidence="6">
    <location>
        <begin position="55"/>
        <end position="192"/>
    </location>
</feature>
<dbReference type="PANTHER" id="PTHR43728:SF1">
    <property type="entry name" value="FE-S OXIDOREDUCTASE"/>
    <property type="match status" value="1"/>
</dbReference>
<dbReference type="NCBIfam" id="TIGR04167">
    <property type="entry name" value="rSAM_SeCys"/>
    <property type="match status" value="1"/>
</dbReference>
<sequence length="355" mass="39830">MQLSLLRQKSELTNAAIQREILEGDAKPRQPYFHEKLRSSGLENLRAAGIDVMQINVGKLCNQTCTHCHVDAGPDRRESMSRETAEQIIDVLANNDIPTLDITGGAPEMNPRFRWIVEQAHKLGCRVIDRCNLTILMANGFKDLPEFLAKHDVEVVASLPCYMEENCDSQRGNGVFKRSIDALKRLNQLGYGHPGLGRKLTLVYNPTGTALPPSQHELEATYRDELKTRYDIVFSELHTITNLPLSRFLDELLQGDQLDVYMQKLIDSFNPRTVDGVMCRRMISVDWQGYLFDCDFNQMLNMGLSADLPQHISDFDPSRLSDRMIQTGRHCFGCTAGCGSGCQGATVTFASKEAS</sequence>
<name>A0A5C6CPB9_9BACT</name>
<feature type="domain" description="Arsenosugar biosynthesis radical SAM protein ArsS-like C-terminal" evidence="7">
    <location>
        <begin position="211"/>
        <end position="345"/>
    </location>
</feature>
<dbReference type="SFLD" id="SFLDS00029">
    <property type="entry name" value="Radical_SAM"/>
    <property type="match status" value="1"/>
</dbReference>
<reference evidence="8 9" key="1">
    <citation type="submission" date="2019-02" db="EMBL/GenBank/DDBJ databases">
        <title>Deep-cultivation of Planctomycetes and their phenomic and genomic characterization uncovers novel biology.</title>
        <authorList>
            <person name="Wiegand S."/>
            <person name="Jogler M."/>
            <person name="Boedeker C."/>
            <person name="Pinto D."/>
            <person name="Vollmers J."/>
            <person name="Rivas-Marin E."/>
            <person name="Kohn T."/>
            <person name="Peeters S.H."/>
            <person name="Heuer A."/>
            <person name="Rast P."/>
            <person name="Oberbeckmann S."/>
            <person name="Bunk B."/>
            <person name="Jeske O."/>
            <person name="Meyerdierks A."/>
            <person name="Storesund J.E."/>
            <person name="Kallscheuer N."/>
            <person name="Luecker S."/>
            <person name="Lage O.M."/>
            <person name="Pohl T."/>
            <person name="Merkel B.J."/>
            <person name="Hornburger P."/>
            <person name="Mueller R.-W."/>
            <person name="Bruemmer F."/>
            <person name="Labrenz M."/>
            <person name="Spormann A.M."/>
            <person name="Op Den Camp H."/>
            <person name="Overmann J."/>
            <person name="Amann R."/>
            <person name="Jetten M.S.M."/>
            <person name="Mascher T."/>
            <person name="Medema M.H."/>
            <person name="Devos D.P."/>
            <person name="Kaster A.-K."/>
            <person name="Ovreas L."/>
            <person name="Rohde M."/>
            <person name="Galperin M.Y."/>
            <person name="Jogler C."/>
        </authorList>
    </citation>
    <scope>NUCLEOTIDE SEQUENCE [LARGE SCALE GENOMIC DNA]</scope>
    <source>
        <strain evidence="8 9">Pla52o</strain>
    </source>
</reference>
<dbReference type="AlphaFoldDB" id="A0A5C6CPB9"/>
<dbReference type="CDD" id="cd01335">
    <property type="entry name" value="Radical_SAM"/>
    <property type="match status" value="1"/>
</dbReference>
<dbReference type="SFLD" id="SFLDG01067">
    <property type="entry name" value="SPASM/twitch_domain_containing"/>
    <property type="match status" value="1"/>
</dbReference>
<keyword evidence="3" id="KW-0479">Metal-binding</keyword>
<dbReference type="InterPro" id="IPR013785">
    <property type="entry name" value="Aldolase_TIM"/>
</dbReference>
<evidence type="ECO:0000256" key="2">
    <source>
        <dbReference type="ARBA" id="ARBA00022691"/>
    </source>
</evidence>
<proteinExistence type="predicted"/>
<dbReference type="RefSeq" id="WP_146593958.1">
    <property type="nucleotide sequence ID" value="NZ_SJPT01000002.1"/>
</dbReference>
<dbReference type="InterPro" id="IPR058240">
    <property type="entry name" value="rSAM_sf"/>
</dbReference>
<gene>
    <name evidence="8" type="primary">albA_1</name>
    <name evidence="8" type="ORF">Pla52o_16130</name>
</gene>
<evidence type="ECO:0000256" key="4">
    <source>
        <dbReference type="ARBA" id="ARBA00023004"/>
    </source>
</evidence>
<protein>
    <submittedName>
        <fullName evidence="8">Antilisterial bacteriocin subtilosin biosynthesis protein AlbA</fullName>
    </submittedName>
</protein>
<comment type="cofactor">
    <cofactor evidence="1">
        <name>[4Fe-4S] cluster</name>
        <dbReference type="ChEBI" id="CHEBI:49883"/>
    </cofactor>
</comment>
<dbReference type="GO" id="GO:0003824">
    <property type="term" value="F:catalytic activity"/>
    <property type="evidence" value="ECO:0007669"/>
    <property type="project" value="InterPro"/>
</dbReference>
<dbReference type="Proteomes" id="UP000316304">
    <property type="component" value="Unassembled WGS sequence"/>
</dbReference>
<evidence type="ECO:0000259" key="7">
    <source>
        <dbReference type="Pfam" id="PF12345"/>
    </source>
</evidence>
<dbReference type="OrthoDB" id="9810775at2"/>
<evidence type="ECO:0000256" key="1">
    <source>
        <dbReference type="ARBA" id="ARBA00001966"/>
    </source>
</evidence>
<evidence type="ECO:0000256" key="5">
    <source>
        <dbReference type="ARBA" id="ARBA00023014"/>
    </source>
</evidence>
<comment type="caution">
    <text evidence="8">The sequence shown here is derived from an EMBL/GenBank/DDBJ whole genome shotgun (WGS) entry which is preliminary data.</text>
</comment>
<dbReference type="Pfam" id="PF12345">
    <property type="entry name" value="DUF3641"/>
    <property type="match status" value="1"/>
</dbReference>
<dbReference type="SUPFAM" id="SSF102114">
    <property type="entry name" value="Radical SAM enzymes"/>
    <property type="match status" value="1"/>
</dbReference>
<dbReference type="GO" id="GO:0046872">
    <property type="term" value="F:metal ion binding"/>
    <property type="evidence" value="ECO:0007669"/>
    <property type="project" value="UniProtKB-KW"/>
</dbReference>
<evidence type="ECO:0000259" key="6">
    <source>
        <dbReference type="Pfam" id="PF04055"/>
    </source>
</evidence>
<accession>A0A5C6CPB9</accession>
<dbReference type="InterPro" id="IPR007197">
    <property type="entry name" value="rSAM"/>
</dbReference>